<reference evidence="1" key="1">
    <citation type="submission" date="2020-05" db="EMBL/GenBank/DDBJ databases">
        <authorList>
            <person name="Chiriac C."/>
            <person name="Salcher M."/>
            <person name="Ghai R."/>
            <person name="Kavagutti S V."/>
        </authorList>
    </citation>
    <scope>NUCLEOTIDE SEQUENCE</scope>
</reference>
<proteinExistence type="predicted"/>
<organism evidence="1">
    <name type="scientific">uncultured Caudovirales phage</name>
    <dbReference type="NCBI Taxonomy" id="2100421"/>
    <lineage>
        <taxon>Viruses</taxon>
        <taxon>Duplodnaviria</taxon>
        <taxon>Heunggongvirae</taxon>
        <taxon>Uroviricota</taxon>
        <taxon>Caudoviricetes</taxon>
        <taxon>Peduoviridae</taxon>
        <taxon>Maltschvirus</taxon>
        <taxon>Maltschvirus maltsch</taxon>
    </lineage>
</organism>
<dbReference type="InterPro" id="IPR029063">
    <property type="entry name" value="SAM-dependent_MTases_sf"/>
</dbReference>
<accession>A0A6J5PUB5</accession>
<protein>
    <recommendedName>
        <fullName evidence="2">AdoMet_MTases domain containing protein</fullName>
    </recommendedName>
</protein>
<sequence length="134" mass="16162">MENEHKYIYVDQDLLKTIYDKNNITPNDFYGDVLFIGMGDLYFPKKIDVNSITIVEKYSDVIELQKSKIPKEWTIIQEDGYVFETERKYDVIMLDMWYYMITKEELNQQIKRYTKFLNDGGKILYLETIKLNLK</sequence>
<gene>
    <name evidence="1" type="ORF">UFOVP972_231</name>
</gene>
<dbReference type="EMBL" id="LR796923">
    <property type="protein sequence ID" value="CAB4175520.1"/>
    <property type="molecule type" value="Genomic_DNA"/>
</dbReference>
<evidence type="ECO:0008006" key="2">
    <source>
        <dbReference type="Google" id="ProtNLM"/>
    </source>
</evidence>
<name>A0A6J5PUB5_9CAUD</name>
<evidence type="ECO:0000313" key="1">
    <source>
        <dbReference type="EMBL" id="CAB4175520.1"/>
    </source>
</evidence>
<dbReference type="SUPFAM" id="SSF53335">
    <property type="entry name" value="S-adenosyl-L-methionine-dependent methyltransferases"/>
    <property type="match status" value="1"/>
</dbReference>
<dbReference type="Gene3D" id="3.40.50.150">
    <property type="entry name" value="Vaccinia Virus protein VP39"/>
    <property type="match status" value="1"/>
</dbReference>